<dbReference type="Pfam" id="PF04059">
    <property type="entry name" value="RRM_2"/>
    <property type="match status" value="1"/>
</dbReference>
<gene>
    <name evidence="4" type="ORF">VNI00_013865</name>
</gene>
<feature type="region of interest" description="Disordered" evidence="1">
    <location>
        <begin position="41"/>
        <end position="60"/>
    </location>
</feature>
<dbReference type="Proteomes" id="UP001383192">
    <property type="component" value="Unassembled WGS sequence"/>
</dbReference>
<evidence type="ECO:0000313" key="5">
    <source>
        <dbReference type="Proteomes" id="UP001383192"/>
    </source>
</evidence>
<feature type="region of interest" description="Disordered" evidence="1">
    <location>
        <begin position="356"/>
        <end position="427"/>
    </location>
</feature>
<comment type="caution">
    <text evidence="4">The sequence shown here is derived from an EMBL/GenBank/DDBJ whole genome shotgun (WGS) entry which is preliminary data.</text>
</comment>
<feature type="domain" description="Mei2-like C-terminal RNA recognition motif" evidence="3">
    <location>
        <begin position="461"/>
        <end position="530"/>
    </location>
</feature>
<evidence type="ECO:0000256" key="2">
    <source>
        <dbReference type="SAM" id="SignalP"/>
    </source>
</evidence>
<dbReference type="EMBL" id="JAYKXP010000073">
    <property type="protein sequence ID" value="KAK7030919.1"/>
    <property type="molecule type" value="Genomic_DNA"/>
</dbReference>
<evidence type="ECO:0000256" key="1">
    <source>
        <dbReference type="SAM" id="MobiDB-lite"/>
    </source>
</evidence>
<dbReference type="GO" id="GO:0003676">
    <property type="term" value="F:nucleic acid binding"/>
    <property type="evidence" value="ECO:0007669"/>
    <property type="project" value="InterPro"/>
</dbReference>
<evidence type="ECO:0000259" key="3">
    <source>
        <dbReference type="Pfam" id="PF04059"/>
    </source>
</evidence>
<feature type="compositionally biased region" description="Basic residues" evidence="1">
    <location>
        <begin position="49"/>
        <end position="60"/>
    </location>
</feature>
<dbReference type="InterPro" id="IPR035979">
    <property type="entry name" value="RBD_domain_sf"/>
</dbReference>
<dbReference type="AlphaFoldDB" id="A0AAW0BX55"/>
<feature type="compositionally biased region" description="Low complexity" evidence="1">
    <location>
        <begin position="374"/>
        <end position="389"/>
    </location>
</feature>
<dbReference type="SUPFAM" id="SSF54928">
    <property type="entry name" value="RNA-binding domain, RBD"/>
    <property type="match status" value="1"/>
</dbReference>
<evidence type="ECO:0000313" key="4">
    <source>
        <dbReference type="EMBL" id="KAK7030919.1"/>
    </source>
</evidence>
<feature type="compositionally biased region" description="Polar residues" evidence="1">
    <location>
        <begin position="364"/>
        <end position="373"/>
    </location>
</feature>
<feature type="signal peptide" evidence="2">
    <location>
        <begin position="1"/>
        <end position="23"/>
    </location>
</feature>
<organism evidence="4 5">
    <name type="scientific">Paramarasmius palmivorus</name>
    <dbReference type="NCBI Taxonomy" id="297713"/>
    <lineage>
        <taxon>Eukaryota</taxon>
        <taxon>Fungi</taxon>
        <taxon>Dikarya</taxon>
        <taxon>Basidiomycota</taxon>
        <taxon>Agaricomycotina</taxon>
        <taxon>Agaricomycetes</taxon>
        <taxon>Agaricomycetidae</taxon>
        <taxon>Agaricales</taxon>
        <taxon>Marasmiineae</taxon>
        <taxon>Marasmiaceae</taxon>
        <taxon>Paramarasmius</taxon>
    </lineage>
</organism>
<dbReference type="Gene3D" id="3.30.70.330">
    <property type="match status" value="1"/>
</dbReference>
<keyword evidence="2" id="KW-0732">Signal</keyword>
<dbReference type="InterPro" id="IPR007201">
    <property type="entry name" value="Mei2-like_Rrm_C"/>
</dbReference>
<feature type="compositionally biased region" description="Polar residues" evidence="1">
    <location>
        <begin position="408"/>
        <end position="425"/>
    </location>
</feature>
<accession>A0AAW0BX55</accession>
<sequence>MPPVSSGILLILLPPSSTPTVHPDPPKVAIDDCTLTPFKSGSVGSSKAKTNRATRRRTRSRVSTSVPLGLVCLQFNHYSSLPKQASRLLMVKKISTNITLPIILGNFSKVFENPPSISTSSALVASRSVVRGVFGSVVSRGVIFIAFHDIRDAVRANHSFHRVVPSSMVECLSSGKRLQCRFTSMDEFKQLNDNSIEQTGGSECLSDYPEELDVLTTRLDLSSLDATDAVYDFFSAHGALVRFERVKNTITLANQEIYRLEYYDHRDTPMHLASTYDGFTYRGVKIQFLLRHANAWSSFGTPKHKDSSLKSCAGSSPRFINSVSSGLELTTAFLNMMASESTPRGEIVTDATQGLPEAKFNPHTPAQTPQNWNTHSALSPTVSSSLSHPCLPKFPAPNGSVPDANNIYPPSSRSQRPNSGKSSNGCRGAVDTALSYPSYSAEQQNEHRFDIARIIQGLETRTSVIIKNIPNQMSLDELDEFIQRICPRRIDFLYLRMDFTTGCNSGYAFVNFLSVQDLLHFAESALFRRWPTDQEPLFKPEDSAVVLRKISRKRGPY</sequence>
<proteinExistence type="predicted"/>
<protein>
    <recommendedName>
        <fullName evidence="3">Mei2-like C-terminal RNA recognition motif domain-containing protein</fullName>
    </recommendedName>
</protein>
<feature type="chain" id="PRO_5043833095" description="Mei2-like C-terminal RNA recognition motif domain-containing protein" evidence="2">
    <location>
        <begin position="24"/>
        <end position="557"/>
    </location>
</feature>
<dbReference type="InterPro" id="IPR012677">
    <property type="entry name" value="Nucleotide-bd_a/b_plait_sf"/>
</dbReference>
<keyword evidence="5" id="KW-1185">Reference proteome</keyword>
<name>A0AAW0BX55_9AGAR</name>
<reference evidence="4 5" key="1">
    <citation type="submission" date="2024-01" db="EMBL/GenBank/DDBJ databases">
        <title>A draft genome for a cacao thread blight-causing isolate of Paramarasmius palmivorus.</title>
        <authorList>
            <person name="Baruah I.K."/>
            <person name="Bukari Y."/>
            <person name="Amoako-Attah I."/>
            <person name="Meinhardt L.W."/>
            <person name="Bailey B.A."/>
            <person name="Cohen S.P."/>
        </authorList>
    </citation>
    <scope>NUCLEOTIDE SEQUENCE [LARGE SCALE GENOMIC DNA]</scope>
    <source>
        <strain evidence="4 5">GH-12</strain>
    </source>
</reference>